<feature type="signal peptide" evidence="1">
    <location>
        <begin position="1"/>
        <end position="44"/>
    </location>
</feature>
<keyword evidence="3" id="KW-1185">Reference proteome</keyword>
<dbReference type="Proteomes" id="UP000315901">
    <property type="component" value="Unassembled WGS sequence"/>
</dbReference>
<reference evidence="2 3" key="1">
    <citation type="submission" date="2019-06" db="EMBL/GenBank/DDBJ databases">
        <title>A novel bacterium of genus Marinomonas, isolated from coastal sand.</title>
        <authorList>
            <person name="Huang H."/>
            <person name="Mo K."/>
            <person name="Hu Y."/>
        </authorList>
    </citation>
    <scope>NUCLEOTIDE SEQUENCE [LARGE SCALE GENOMIC DNA]</scope>
    <source>
        <strain evidence="2 3">HB171799</strain>
    </source>
</reference>
<proteinExistence type="predicted"/>
<sequence length="227" mass="24768">MTMSNQNVSNQNVSTQTKLKSAFDIKALAMGTALSLMLTTPAFAAADQDKDGIPDTAEALIHTDPAIADTDGDGTNDLNDKTPVFSEIEPQTAGNGKVSIDIKEALVEDNYDYALRKDATDHLELLLKNTGKQTLSGMNVDYQIKNLATDEMERYHVQLGKFTLAPGEEQRVHFDDGVKPGHFRANPNSMYKTNTDEKQFTVWISASGYQPVTTNIHKDAGGAEQAD</sequence>
<comment type="caution">
    <text evidence="2">The sequence shown here is derived from an EMBL/GenBank/DDBJ whole genome shotgun (WGS) entry which is preliminary data.</text>
</comment>
<keyword evidence="1" id="KW-0732">Signal</keyword>
<name>A0A501WUI9_9GAMM</name>
<accession>A0A501WUI9</accession>
<protein>
    <submittedName>
        <fullName evidence="2">Uncharacterized protein</fullName>
    </submittedName>
</protein>
<gene>
    <name evidence="2" type="ORF">FJM67_08105</name>
</gene>
<dbReference type="OrthoDB" id="4940102at2"/>
<organism evidence="2 3">
    <name type="scientific">Maribrevibacterium harenarium</name>
    <dbReference type="NCBI Taxonomy" id="2589817"/>
    <lineage>
        <taxon>Bacteria</taxon>
        <taxon>Pseudomonadati</taxon>
        <taxon>Pseudomonadota</taxon>
        <taxon>Gammaproteobacteria</taxon>
        <taxon>Oceanospirillales</taxon>
        <taxon>Oceanospirillaceae</taxon>
        <taxon>Maribrevibacterium</taxon>
    </lineage>
</organism>
<dbReference type="RefSeq" id="WP_140588294.1">
    <property type="nucleotide sequence ID" value="NZ_VFRR01000012.1"/>
</dbReference>
<dbReference type="AlphaFoldDB" id="A0A501WUI9"/>
<evidence type="ECO:0000256" key="1">
    <source>
        <dbReference type="SAM" id="SignalP"/>
    </source>
</evidence>
<evidence type="ECO:0000313" key="2">
    <source>
        <dbReference type="EMBL" id="TPE52392.1"/>
    </source>
</evidence>
<feature type="chain" id="PRO_5021388089" evidence="1">
    <location>
        <begin position="45"/>
        <end position="227"/>
    </location>
</feature>
<dbReference type="EMBL" id="VFRR01000012">
    <property type="protein sequence ID" value="TPE52392.1"/>
    <property type="molecule type" value="Genomic_DNA"/>
</dbReference>
<evidence type="ECO:0000313" key="3">
    <source>
        <dbReference type="Proteomes" id="UP000315901"/>
    </source>
</evidence>